<reference evidence="1 2" key="1">
    <citation type="submission" date="2021-04" db="EMBL/GenBank/DDBJ databases">
        <title>Magnetospirillum sulfuroxidans sp. nov., a facultative chemolithoautotrophic sulfur-oxidizing alphaproteobacterium isolated from freshwater sediment and proposals for Paramagetospirillum gen. nov., and Magnetospirillaceae fam. nov.</title>
        <authorList>
            <person name="Koziaeva V."/>
            <person name="Geelhoed J.S."/>
            <person name="Sorokin D.Y."/>
            <person name="Grouzdev D.S."/>
        </authorList>
    </citation>
    <scope>NUCLEOTIDE SEQUENCE [LARGE SCALE GENOMIC DNA]</scope>
    <source>
        <strain evidence="1 2">J10</strain>
    </source>
</reference>
<accession>A0ABS5II44</accession>
<evidence type="ECO:0000313" key="1">
    <source>
        <dbReference type="EMBL" id="MBR9973433.1"/>
    </source>
</evidence>
<name>A0ABS5II44_9PROT</name>
<protein>
    <submittedName>
        <fullName evidence="1">Uncharacterized protein</fullName>
    </submittedName>
</protein>
<organism evidence="1 2">
    <name type="scientific">Magnetospirillum sulfuroxidans</name>
    <dbReference type="NCBI Taxonomy" id="611300"/>
    <lineage>
        <taxon>Bacteria</taxon>
        <taxon>Pseudomonadati</taxon>
        <taxon>Pseudomonadota</taxon>
        <taxon>Alphaproteobacteria</taxon>
        <taxon>Rhodospirillales</taxon>
        <taxon>Rhodospirillaceae</taxon>
        <taxon>Magnetospirillum</taxon>
    </lineage>
</organism>
<comment type="caution">
    <text evidence="1">The sequence shown here is derived from an EMBL/GenBank/DDBJ whole genome shotgun (WGS) entry which is preliminary data.</text>
</comment>
<dbReference type="EMBL" id="JAGTUF010000023">
    <property type="protein sequence ID" value="MBR9973433.1"/>
    <property type="molecule type" value="Genomic_DNA"/>
</dbReference>
<dbReference type="Proteomes" id="UP000680714">
    <property type="component" value="Unassembled WGS sequence"/>
</dbReference>
<gene>
    <name evidence="1" type="ORF">KEC16_17035</name>
</gene>
<sequence>MSDHPEDLTKAMRQRLQALVGDLRRDLGRIDDPQFAALFETSAEVLTGLCKAFADFEGKTEPAWRKLSRRILP</sequence>
<dbReference type="RefSeq" id="WP_211551155.1">
    <property type="nucleotide sequence ID" value="NZ_JAGTUF010000023.1"/>
</dbReference>
<proteinExistence type="predicted"/>
<evidence type="ECO:0000313" key="2">
    <source>
        <dbReference type="Proteomes" id="UP000680714"/>
    </source>
</evidence>
<keyword evidence="2" id="KW-1185">Reference proteome</keyword>